<comment type="caution">
    <text evidence="1">The sequence shown here is derived from an EMBL/GenBank/DDBJ whole genome shotgun (WGS) entry which is preliminary data.</text>
</comment>
<dbReference type="EMBL" id="JAURTK010000003">
    <property type="protein sequence ID" value="MDP9647586.1"/>
    <property type="molecule type" value="Genomic_DNA"/>
</dbReference>
<dbReference type="RefSeq" id="WP_392393835.1">
    <property type="nucleotide sequence ID" value="NZ_JAURTK010000003.1"/>
</dbReference>
<proteinExistence type="predicted"/>
<name>A0AB73IC28_9BURK</name>
<evidence type="ECO:0000313" key="2">
    <source>
        <dbReference type="Proteomes" id="UP001229486"/>
    </source>
</evidence>
<dbReference type="Proteomes" id="UP001229486">
    <property type="component" value="Unassembled WGS sequence"/>
</dbReference>
<evidence type="ECO:0000313" key="1">
    <source>
        <dbReference type="EMBL" id="MDP9647586.1"/>
    </source>
</evidence>
<dbReference type="AlphaFoldDB" id="A0AB73IC28"/>
<organism evidence="1 2">
    <name type="scientific">Paraburkholderia caledonica</name>
    <dbReference type="NCBI Taxonomy" id="134536"/>
    <lineage>
        <taxon>Bacteria</taxon>
        <taxon>Pseudomonadati</taxon>
        <taxon>Pseudomonadota</taxon>
        <taxon>Betaproteobacteria</taxon>
        <taxon>Burkholderiales</taxon>
        <taxon>Burkholderiaceae</taxon>
        <taxon>Paraburkholderia</taxon>
    </lineage>
</organism>
<sequence length="289" mass="32669">MSGDITPSQEQALLQLLGKVMEIMRDDRPFSLEDPAFGNLKSSYFIKPGEAGIHYSFAISAFPDAKVDLSMWTDPLDYSDDRTRVQAVPVYFELWLHNALAGISRRVLEQRLDLANYWAGGDGVREEGNDLGAGPPPDNLLHSYRYRANAGANGRFPVNVELFFLDPRPNDPSGKVRLDRITIHRVYPYLTPAMRKKKREEQNQKKRQTYGYMDLRTGATCPESGIWEGWTKDGPTDVMKVERGQKFDAVRSVSLEQGGSCPMVRGQWYWLCNVDEESGTVWKGIALKG</sequence>
<accession>A0AB73IC28</accession>
<reference evidence="1" key="1">
    <citation type="submission" date="2023-07" db="EMBL/GenBank/DDBJ databases">
        <title>Sorghum-associated microbial communities from plants grown in Nebraska, USA.</title>
        <authorList>
            <person name="Schachtman D."/>
        </authorList>
    </citation>
    <scope>NUCLEOTIDE SEQUENCE</scope>
    <source>
        <strain evidence="1">DS1061</strain>
    </source>
</reference>
<gene>
    <name evidence="1" type="ORF">J2793_003032</name>
</gene>
<protein>
    <submittedName>
        <fullName evidence="1">Uncharacterized protein</fullName>
    </submittedName>
</protein>